<proteinExistence type="predicted"/>
<sequence length="79" mass="8985">MTIFTVSLIPIMSSELYFLVLSSSLRFVDGTPLLSALESSKWGALLHQQLTRVHLTLCFMMSESLKCLKHILEHLVCFQ</sequence>
<evidence type="ECO:0000313" key="2">
    <source>
        <dbReference type="EMBL" id="CDW20462.1"/>
    </source>
</evidence>
<feature type="chain" id="PRO_5005487447" evidence="1">
    <location>
        <begin position="31"/>
        <end position="79"/>
    </location>
</feature>
<dbReference type="EMBL" id="HACA01003101">
    <property type="protein sequence ID" value="CDW20462.1"/>
    <property type="molecule type" value="Transcribed_RNA"/>
</dbReference>
<organism evidence="2">
    <name type="scientific">Lepeophtheirus salmonis</name>
    <name type="common">Salmon louse</name>
    <name type="synonym">Caligus salmonis</name>
    <dbReference type="NCBI Taxonomy" id="72036"/>
    <lineage>
        <taxon>Eukaryota</taxon>
        <taxon>Metazoa</taxon>
        <taxon>Ecdysozoa</taxon>
        <taxon>Arthropoda</taxon>
        <taxon>Crustacea</taxon>
        <taxon>Multicrustacea</taxon>
        <taxon>Hexanauplia</taxon>
        <taxon>Copepoda</taxon>
        <taxon>Siphonostomatoida</taxon>
        <taxon>Caligidae</taxon>
        <taxon>Lepeophtheirus</taxon>
    </lineage>
</organism>
<keyword evidence="1" id="KW-0732">Signal</keyword>
<feature type="signal peptide" evidence="1">
    <location>
        <begin position="1"/>
        <end position="30"/>
    </location>
</feature>
<evidence type="ECO:0000256" key="1">
    <source>
        <dbReference type="SAM" id="SignalP"/>
    </source>
</evidence>
<name>A0A0K2T4F3_LEPSM</name>
<protein>
    <submittedName>
        <fullName evidence="2">Uncharacterized protein</fullName>
    </submittedName>
</protein>
<dbReference type="AlphaFoldDB" id="A0A0K2T4F3"/>
<reference evidence="2" key="1">
    <citation type="submission" date="2014-05" db="EMBL/GenBank/DDBJ databases">
        <authorList>
            <person name="Chronopoulou M."/>
        </authorList>
    </citation>
    <scope>NUCLEOTIDE SEQUENCE</scope>
    <source>
        <tissue evidence="2">Whole organism</tissue>
    </source>
</reference>
<feature type="non-terminal residue" evidence="2">
    <location>
        <position position="79"/>
    </location>
</feature>
<accession>A0A0K2T4F3</accession>